<evidence type="ECO:0000256" key="4">
    <source>
        <dbReference type="ARBA" id="ARBA00022777"/>
    </source>
</evidence>
<dbReference type="Gene3D" id="3.30.450.20">
    <property type="entry name" value="PAS domain"/>
    <property type="match status" value="5"/>
</dbReference>
<reference evidence="12 13" key="2">
    <citation type="journal article" date="2014" name="Genome Announc.">
        <title>Complete Genome Sequence of Methanoregula formicica SMSPT, a Mesophilic Hydrogenotrophic Methanogen Isolated from a Methanogenic Upflow Anaerobic Sludge Blanket Reactor.</title>
        <authorList>
            <person name="Yamamoto K."/>
            <person name="Tamaki H."/>
            <person name="Cadillo-Quiroz H."/>
            <person name="Imachi H."/>
            <person name="Kyrpides N."/>
            <person name="Woyke T."/>
            <person name="Goodwin L."/>
            <person name="Zinder S.H."/>
            <person name="Kamagata Y."/>
            <person name="Liu W.T."/>
        </authorList>
    </citation>
    <scope>NUCLEOTIDE SEQUENCE [LARGE SCALE GENOMIC DNA]</scope>
    <source>
        <strain evidence="13">DSM 22288 / NBRC 105244 / SMSP</strain>
    </source>
</reference>
<organism evidence="12 13">
    <name type="scientific">Methanoregula formicica (strain DSM 22288 / NBRC 105244 / SMSP)</name>
    <dbReference type="NCBI Taxonomy" id="593750"/>
    <lineage>
        <taxon>Archaea</taxon>
        <taxon>Methanobacteriati</taxon>
        <taxon>Methanobacteriota</taxon>
        <taxon>Stenosarchaea group</taxon>
        <taxon>Methanomicrobia</taxon>
        <taxon>Methanomicrobiales</taxon>
        <taxon>Methanoregulaceae</taxon>
        <taxon>Methanoregula</taxon>
    </lineage>
</organism>
<dbReference type="CDD" id="cd00130">
    <property type="entry name" value="PAS"/>
    <property type="match status" value="3"/>
</dbReference>
<feature type="domain" description="PAS" evidence="10">
    <location>
        <begin position="511"/>
        <end position="565"/>
    </location>
</feature>
<evidence type="ECO:0000256" key="1">
    <source>
        <dbReference type="ARBA" id="ARBA00022553"/>
    </source>
</evidence>
<feature type="transmembrane region" description="Helical" evidence="8">
    <location>
        <begin position="20"/>
        <end position="43"/>
    </location>
</feature>
<accession>L0HGT1</accession>
<feature type="domain" description="PAC" evidence="11">
    <location>
        <begin position="458"/>
        <end position="510"/>
    </location>
</feature>
<dbReference type="InParanoid" id="L0HGT1"/>
<feature type="coiled-coil region" evidence="7">
    <location>
        <begin position="628"/>
        <end position="673"/>
    </location>
</feature>
<dbReference type="InterPro" id="IPR000700">
    <property type="entry name" value="PAS-assoc_C"/>
</dbReference>
<feature type="domain" description="PAS" evidence="10">
    <location>
        <begin position="128"/>
        <end position="177"/>
    </location>
</feature>
<dbReference type="NCBIfam" id="TIGR00229">
    <property type="entry name" value="sensory_box"/>
    <property type="match status" value="3"/>
</dbReference>
<dbReference type="Pfam" id="PF02518">
    <property type="entry name" value="HATPase_c"/>
    <property type="match status" value="1"/>
</dbReference>
<dbReference type="OrthoDB" id="135748at2157"/>
<dbReference type="InterPro" id="IPR035965">
    <property type="entry name" value="PAS-like_dom_sf"/>
</dbReference>
<keyword evidence="6" id="KW-0902">Two-component regulatory system</keyword>
<dbReference type="KEGG" id="mfo:Metfor_2194"/>
<keyword evidence="3" id="KW-0547">Nucleotide-binding</keyword>
<dbReference type="AlphaFoldDB" id="L0HGT1"/>
<dbReference type="Pfam" id="PF07568">
    <property type="entry name" value="HisKA_2"/>
    <property type="match status" value="1"/>
</dbReference>
<keyword evidence="8" id="KW-1133">Transmembrane helix</keyword>
<keyword evidence="2" id="KW-0808">Transferase</keyword>
<dbReference type="InterPro" id="IPR013767">
    <property type="entry name" value="PAS_fold"/>
</dbReference>
<keyword evidence="7" id="KW-0175">Coiled coil</keyword>
<protein>
    <submittedName>
        <fullName evidence="12">PAS domain S-box</fullName>
    </submittedName>
</protein>
<keyword evidence="8" id="KW-0472">Membrane</keyword>
<dbReference type="Gene3D" id="3.30.565.10">
    <property type="entry name" value="Histidine kinase-like ATPase, C-terminal domain"/>
    <property type="match status" value="1"/>
</dbReference>
<dbReference type="eggNOG" id="arCOG02352">
    <property type="taxonomic scope" value="Archaea"/>
</dbReference>
<keyword evidence="8" id="KW-0812">Transmembrane</keyword>
<dbReference type="EMBL" id="CP003167">
    <property type="protein sequence ID" value="AGB03200.1"/>
    <property type="molecule type" value="Genomic_DNA"/>
</dbReference>
<dbReference type="InterPro" id="IPR013655">
    <property type="entry name" value="PAS_fold_3"/>
</dbReference>
<evidence type="ECO:0000256" key="5">
    <source>
        <dbReference type="ARBA" id="ARBA00022840"/>
    </source>
</evidence>
<dbReference type="Pfam" id="PF08447">
    <property type="entry name" value="PAS_3"/>
    <property type="match status" value="1"/>
</dbReference>
<reference evidence="13" key="1">
    <citation type="submission" date="2011-12" db="EMBL/GenBank/DDBJ databases">
        <title>Complete sequence of Methanoregula formicicum SMSP.</title>
        <authorList>
            <person name="Lucas S."/>
            <person name="Han J."/>
            <person name="Lapidus A."/>
            <person name="Cheng J.-F."/>
            <person name="Goodwin L."/>
            <person name="Pitluck S."/>
            <person name="Peters L."/>
            <person name="Ovchinnikova G."/>
            <person name="Teshima H."/>
            <person name="Detter J.C."/>
            <person name="Han C."/>
            <person name="Tapia R."/>
            <person name="Land M."/>
            <person name="Hauser L."/>
            <person name="Kyrpides N."/>
            <person name="Ivanova N."/>
            <person name="Pagani I."/>
            <person name="Imachi H."/>
            <person name="Tamaki H."/>
            <person name="Sekiguchi Y."/>
            <person name="Kamagata Y."/>
            <person name="Cadillo-Quiroz H."/>
            <person name="Zinder S."/>
            <person name="Liu W.-T."/>
            <person name="Woyke T."/>
        </authorList>
    </citation>
    <scope>NUCLEOTIDE SEQUENCE [LARGE SCALE GENOMIC DNA]</scope>
    <source>
        <strain evidence="13">DSM 22288 / NBRC 105244 / SMSP</strain>
    </source>
</reference>
<dbReference type="SUPFAM" id="SSF55785">
    <property type="entry name" value="PYP-like sensor domain (PAS domain)"/>
    <property type="match status" value="4"/>
</dbReference>
<dbReference type="PANTHER" id="PTHR43065">
    <property type="entry name" value="SENSOR HISTIDINE KINASE"/>
    <property type="match status" value="1"/>
</dbReference>
<dbReference type="SMART" id="SM00086">
    <property type="entry name" value="PAC"/>
    <property type="match status" value="3"/>
</dbReference>
<evidence type="ECO:0000313" key="12">
    <source>
        <dbReference type="EMBL" id="AGB03200.1"/>
    </source>
</evidence>
<evidence type="ECO:0000256" key="6">
    <source>
        <dbReference type="ARBA" id="ARBA00023012"/>
    </source>
</evidence>
<sequence length="878" mass="99356" precursor="true">MTILRVQGIGMTERRWQALVLAASAVVIVITAWCLANGITIIFMHLYYIPITLLAYHYRKKGIAGAVLLSGIYCALVIGSGAGATEAAGALIRACLFVAVAALIAFLSEAVAQSRDNLKEAGDIRQGIIQNANVWLMVLDKNGVIREWNRAAEEISGHPAGEVIGKNTIWKQLYPDSGYRKEITRTIAGIIEKNDYLENFRTTISCRDGSTKTILWNTKMLPPESNEQVQFIAVGVDITERTRAEDALRESEQKYRTLFDNMLEGFAYCRMIYDRVGRPSDWVYLSVNRAFGQLTGLYGIEGKRVLEAIPDIRNLTPELFDMYGRVALTGVPETFEIDFKPLKRWLKVSAFSPEKDYFVAVFEDITERKASQERIEALLRVQEEQLRIINASPAVSFLWKATEGWPVVSVSENISRFGYVPDDFTSGRIAFPSIIHPDDRERVAREVAYNSNHQINDFIQEYRIFDKNHGLHWISDYTHIRKDTAGGITHYEGIVLDITHQKQAEEALRETNSYLNSLFDYANAPIIVWDPKFRITRFNHAFERLTGRTENEVLGEHLSILFPESYRQSSLDRVRSTLTGVRMETAEIPVITKSGEVRTVLWNSATIFDDDGKTAVATIAQGQDITIRKKALRELEQLNANLEKIVDERTHALNEEIRQRRQAEDTIRASLDEKVLLLREIHHRVNNNLQIIISLIKLQMRTVEDPEMKQVLSEMRNRVQAMSLVHEKLYLSKSISSIDISDYTRFLATQLFAFYGVDHRRVALATDMEKILLDIETAIPLGLIVNELVSNALRHAFPDTRTGTITISSHPEGDQISLIITDDGAGMSPSYDWRGSTSLGFRLVNSLVDQLGGTIEKKNGKGTTFNILFPRKTTTESE</sequence>
<evidence type="ECO:0000256" key="2">
    <source>
        <dbReference type="ARBA" id="ARBA00022679"/>
    </source>
</evidence>
<dbReference type="InterPro" id="IPR005467">
    <property type="entry name" value="His_kinase_dom"/>
</dbReference>
<proteinExistence type="predicted"/>
<dbReference type="HOGENOM" id="CLU_000445_114_57_2"/>
<dbReference type="InterPro" id="IPR011495">
    <property type="entry name" value="Sig_transdc_His_kin_sub2_dim/P"/>
</dbReference>
<dbReference type="eggNOG" id="arCOG04001">
    <property type="taxonomic scope" value="Archaea"/>
</dbReference>
<dbReference type="eggNOG" id="arCOG02348">
    <property type="taxonomic scope" value="Archaea"/>
</dbReference>
<dbReference type="PROSITE" id="PS50112">
    <property type="entry name" value="PAS"/>
    <property type="match status" value="2"/>
</dbReference>
<dbReference type="PROSITE" id="PS50109">
    <property type="entry name" value="HIS_KIN"/>
    <property type="match status" value="1"/>
</dbReference>
<evidence type="ECO:0000259" key="9">
    <source>
        <dbReference type="PROSITE" id="PS50109"/>
    </source>
</evidence>
<evidence type="ECO:0000256" key="7">
    <source>
        <dbReference type="SAM" id="Coils"/>
    </source>
</evidence>
<dbReference type="InterPro" id="IPR001610">
    <property type="entry name" value="PAC"/>
</dbReference>
<keyword evidence="13" id="KW-1185">Reference proteome</keyword>
<feature type="transmembrane region" description="Helical" evidence="8">
    <location>
        <begin position="63"/>
        <end position="83"/>
    </location>
</feature>
<dbReference type="GO" id="GO:0016301">
    <property type="term" value="F:kinase activity"/>
    <property type="evidence" value="ECO:0007669"/>
    <property type="project" value="UniProtKB-KW"/>
</dbReference>
<dbReference type="STRING" id="593750.Metfor_2194"/>
<evidence type="ECO:0000313" key="13">
    <source>
        <dbReference type="Proteomes" id="UP000010824"/>
    </source>
</evidence>
<dbReference type="Proteomes" id="UP000010824">
    <property type="component" value="Chromosome"/>
</dbReference>
<dbReference type="Pfam" id="PF00989">
    <property type="entry name" value="PAS"/>
    <property type="match status" value="2"/>
</dbReference>
<keyword evidence="5" id="KW-0067">ATP-binding</keyword>
<keyword evidence="1" id="KW-0597">Phosphoprotein</keyword>
<dbReference type="InterPro" id="IPR036890">
    <property type="entry name" value="HATPase_C_sf"/>
</dbReference>
<keyword evidence="4" id="KW-0418">Kinase</keyword>
<feature type="domain" description="PAC" evidence="11">
    <location>
        <begin position="584"/>
        <end position="637"/>
    </location>
</feature>
<evidence type="ECO:0000259" key="11">
    <source>
        <dbReference type="PROSITE" id="PS50113"/>
    </source>
</evidence>
<dbReference type="GO" id="GO:0006355">
    <property type="term" value="P:regulation of DNA-templated transcription"/>
    <property type="evidence" value="ECO:0007669"/>
    <property type="project" value="InterPro"/>
</dbReference>
<dbReference type="GO" id="GO:0005524">
    <property type="term" value="F:ATP binding"/>
    <property type="evidence" value="ECO:0007669"/>
    <property type="project" value="UniProtKB-KW"/>
</dbReference>
<evidence type="ECO:0000256" key="3">
    <source>
        <dbReference type="ARBA" id="ARBA00022741"/>
    </source>
</evidence>
<dbReference type="GeneID" id="25397825"/>
<dbReference type="Pfam" id="PF13188">
    <property type="entry name" value="PAS_8"/>
    <property type="match status" value="1"/>
</dbReference>
<evidence type="ECO:0000259" key="10">
    <source>
        <dbReference type="PROSITE" id="PS50112"/>
    </source>
</evidence>
<dbReference type="PROSITE" id="PS50113">
    <property type="entry name" value="PAC"/>
    <property type="match status" value="3"/>
</dbReference>
<gene>
    <name evidence="12" type="ordered locus">Metfor_2194</name>
</gene>
<dbReference type="SUPFAM" id="SSF55874">
    <property type="entry name" value="ATPase domain of HSP90 chaperone/DNA topoisomerase II/histidine kinase"/>
    <property type="match status" value="1"/>
</dbReference>
<feature type="domain" description="Histidine kinase" evidence="9">
    <location>
        <begin position="680"/>
        <end position="873"/>
    </location>
</feature>
<dbReference type="SMART" id="SM00387">
    <property type="entry name" value="HATPase_c"/>
    <property type="match status" value="1"/>
</dbReference>
<name>L0HGT1_METFS</name>
<dbReference type="PANTHER" id="PTHR43065:SF23">
    <property type="entry name" value="SENSOR HISTIDINE KINASE PDTAS"/>
    <property type="match status" value="1"/>
</dbReference>
<dbReference type="eggNOG" id="arCOG06940">
    <property type="taxonomic scope" value="Archaea"/>
</dbReference>
<dbReference type="RefSeq" id="WP_015286163.1">
    <property type="nucleotide sequence ID" value="NC_019943.1"/>
</dbReference>
<evidence type="ECO:0000256" key="8">
    <source>
        <dbReference type="SAM" id="Phobius"/>
    </source>
</evidence>
<dbReference type="SMART" id="SM00091">
    <property type="entry name" value="PAS"/>
    <property type="match status" value="3"/>
</dbReference>
<dbReference type="InterPro" id="IPR000014">
    <property type="entry name" value="PAS"/>
</dbReference>
<feature type="transmembrane region" description="Helical" evidence="8">
    <location>
        <begin position="90"/>
        <end position="108"/>
    </location>
</feature>
<dbReference type="GO" id="GO:0000160">
    <property type="term" value="P:phosphorelay signal transduction system"/>
    <property type="evidence" value="ECO:0007669"/>
    <property type="project" value="UniProtKB-KW"/>
</dbReference>
<feature type="domain" description="PAC" evidence="11">
    <location>
        <begin position="198"/>
        <end position="250"/>
    </location>
</feature>
<dbReference type="InterPro" id="IPR003594">
    <property type="entry name" value="HATPase_dom"/>
</dbReference>